<organism evidence="2 3">
    <name type="scientific">Roseisolibacter agri</name>
    <dbReference type="NCBI Taxonomy" id="2014610"/>
    <lineage>
        <taxon>Bacteria</taxon>
        <taxon>Pseudomonadati</taxon>
        <taxon>Gemmatimonadota</taxon>
        <taxon>Gemmatimonadia</taxon>
        <taxon>Gemmatimonadales</taxon>
        <taxon>Gemmatimonadaceae</taxon>
        <taxon>Roseisolibacter</taxon>
    </lineage>
</organism>
<accession>A0AA37V3C1</accession>
<evidence type="ECO:0008006" key="4">
    <source>
        <dbReference type="Google" id="ProtNLM"/>
    </source>
</evidence>
<protein>
    <recommendedName>
        <fullName evidence="4">Bacterial Ig-like domain (Group 1)</fullName>
    </recommendedName>
</protein>
<feature type="region of interest" description="Disordered" evidence="1">
    <location>
        <begin position="560"/>
        <end position="581"/>
    </location>
</feature>
<evidence type="ECO:0000256" key="1">
    <source>
        <dbReference type="SAM" id="MobiDB-lite"/>
    </source>
</evidence>
<dbReference type="RefSeq" id="WP_284350967.1">
    <property type="nucleotide sequence ID" value="NZ_BRXS01000004.1"/>
</dbReference>
<dbReference type="InterPro" id="IPR009091">
    <property type="entry name" value="RCC1/BLIP-II"/>
</dbReference>
<gene>
    <name evidence="2" type="ORF">rosag_30300</name>
</gene>
<comment type="caution">
    <text evidence="2">The sequence shown here is derived from an EMBL/GenBank/DDBJ whole genome shotgun (WGS) entry which is preliminary data.</text>
</comment>
<dbReference type="SUPFAM" id="SSF50985">
    <property type="entry name" value="RCC1/BLIP-II"/>
    <property type="match status" value="1"/>
</dbReference>
<dbReference type="InterPro" id="IPR013783">
    <property type="entry name" value="Ig-like_fold"/>
</dbReference>
<sequence>MTRRLLRALLLASSVGCGSDPVVETPGAPVALEPVSAQDFTFQAGPVATAELAVRVRDDAGRPVPGVTVTWEPAQRVDPIVTSTDARGEARTTWRIGTQATGVVPVEAVATLTTAAGTRTVGFRARVNPGPVVLATVLRADTLPRRTGLVIEVGQRVRFTTFGRDSLGNAVQDAPATWSTSNPARATIEATTGILTGVAQGAVRVLGAIPTASPVPNATALIVDALRSREVAAGANWSCALDAAGAASCWGARFTGAFAPADSVVAPRAVLPGVRLSALTGAGAAVCALDGGADVAWCWRGRETGVAAPVPLDPQRAIAGGGLRALAVGDRQVCAADAVGAVRCAAFVVRTATEGGDLDVRAPAAIVLPGAARRLAASDSLTCAALDEGVHCWPTSAALMFGAAARVEGSGPATLLDLSPTRLCTGDAEGRVRCAPRVGTGFGAWADALPAPVRQLAVGAYVTCGIAGDGRLLCAGTNAAGLLQRRDFDPPTTQLDAPSPDGTGWSAVAVSDELMPPDQVGLVPFAPHACAITGAGRTYCWGANVRAQLGVPNEFPCGNRPSVPCSPTPLPVPSRPTAAAR</sequence>
<evidence type="ECO:0000313" key="2">
    <source>
        <dbReference type="EMBL" id="GLC26517.1"/>
    </source>
</evidence>
<proteinExistence type="predicted"/>
<dbReference type="Gene3D" id="2.130.10.30">
    <property type="entry name" value="Regulator of chromosome condensation 1/beta-lactamase-inhibitor protein II"/>
    <property type="match status" value="1"/>
</dbReference>
<keyword evidence="3" id="KW-1185">Reference proteome</keyword>
<dbReference type="Proteomes" id="UP001161325">
    <property type="component" value="Unassembled WGS sequence"/>
</dbReference>
<dbReference type="Gene3D" id="2.60.40.1080">
    <property type="match status" value="1"/>
</dbReference>
<name>A0AA37V3C1_9BACT</name>
<dbReference type="InterPro" id="IPR008964">
    <property type="entry name" value="Invasin/intimin_cell_adhesion"/>
</dbReference>
<dbReference type="EMBL" id="BRXS01000004">
    <property type="protein sequence ID" value="GLC26517.1"/>
    <property type="molecule type" value="Genomic_DNA"/>
</dbReference>
<dbReference type="Gene3D" id="2.60.40.10">
    <property type="entry name" value="Immunoglobulins"/>
    <property type="match status" value="1"/>
</dbReference>
<dbReference type="AlphaFoldDB" id="A0AA37V3C1"/>
<dbReference type="SUPFAM" id="SSF49373">
    <property type="entry name" value="Invasin/intimin cell-adhesion fragments"/>
    <property type="match status" value="1"/>
</dbReference>
<reference evidence="2" key="1">
    <citation type="submission" date="2022-08" db="EMBL/GenBank/DDBJ databases">
        <title>Draft genome sequencing of Roseisolibacter agri AW1220.</title>
        <authorList>
            <person name="Tobiishi Y."/>
            <person name="Tonouchi A."/>
        </authorList>
    </citation>
    <scope>NUCLEOTIDE SEQUENCE</scope>
    <source>
        <strain evidence="2">AW1220</strain>
    </source>
</reference>
<evidence type="ECO:0000313" key="3">
    <source>
        <dbReference type="Proteomes" id="UP001161325"/>
    </source>
</evidence>
<feature type="compositionally biased region" description="Pro residues" evidence="1">
    <location>
        <begin position="564"/>
        <end position="574"/>
    </location>
</feature>